<evidence type="ECO:0000256" key="5">
    <source>
        <dbReference type="ARBA" id="ARBA00022840"/>
    </source>
</evidence>
<dbReference type="SUPFAM" id="SSF56112">
    <property type="entry name" value="Protein kinase-like (PK-like)"/>
    <property type="match status" value="1"/>
</dbReference>
<keyword evidence="2" id="KW-0808">Transferase</keyword>
<keyword evidence="3" id="KW-0547">Nucleotide-binding</keyword>
<evidence type="ECO:0000313" key="8">
    <source>
        <dbReference type="Proteomes" id="UP000015105"/>
    </source>
</evidence>
<name>A0A453MZK2_AEGTS</name>
<dbReference type="InterPro" id="IPR011009">
    <property type="entry name" value="Kinase-like_dom_sf"/>
</dbReference>
<evidence type="ECO:0000256" key="2">
    <source>
        <dbReference type="ARBA" id="ARBA00022679"/>
    </source>
</evidence>
<organism evidence="7 8">
    <name type="scientific">Aegilops tauschii subsp. strangulata</name>
    <name type="common">Goatgrass</name>
    <dbReference type="NCBI Taxonomy" id="200361"/>
    <lineage>
        <taxon>Eukaryota</taxon>
        <taxon>Viridiplantae</taxon>
        <taxon>Streptophyta</taxon>
        <taxon>Embryophyta</taxon>
        <taxon>Tracheophyta</taxon>
        <taxon>Spermatophyta</taxon>
        <taxon>Magnoliopsida</taxon>
        <taxon>Liliopsida</taxon>
        <taxon>Poales</taxon>
        <taxon>Poaceae</taxon>
        <taxon>BOP clade</taxon>
        <taxon>Pooideae</taxon>
        <taxon>Triticodae</taxon>
        <taxon>Triticeae</taxon>
        <taxon>Triticinae</taxon>
        <taxon>Aegilops</taxon>
    </lineage>
</organism>
<evidence type="ECO:0000256" key="4">
    <source>
        <dbReference type="ARBA" id="ARBA00022777"/>
    </source>
</evidence>
<evidence type="ECO:0000259" key="6">
    <source>
        <dbReference type="PROSITE" id="PS50011"/>
    </source>
</evidence>
<evidence type="ECO:0000313" key="7">
    <source>
        <dbReference type="EnsemblPlants" id="AET6Gv20160800.18"/>
    </source>
</evidence>
<dbReference type="Gramene" id="AET6Gv20160800.18">
    <property type="protein sequence ID" value="AET6Gv20160800.18"/>
    <property type="gene ID" value="AET6Gv20160800"/>
</dbReference>
<dbReference type="GO" id="GO:0004674">
    <property type="term" value="F:protein serine/threonine kinase activity"/>
    <property type="evidence" value="ECO:0007669"/>
    <property type="project" value="UniProtKB-KW"/>
</dbReference>
<keyword evidence="4" id="KW-0418">Kinase</keyword>
<dbReference type="InterPro" id="IPR050660">
    <property type="entry name" value="NEK_Ser/Thr_kinase"/>
</dbReference>
<reference evidence="7" key="3">
    <citation type="journal article" date="2017" name="Nature">
        <title>Genome sequence of the progenitor of the wheat D genome Aegilops tauschii.</title>
        <authorList>
            <person name="Luo M.C."/>
            <person name="Gu Y.Q."/>
            <person name="Puiu D."/>
            <person name="Wang H."/>
            <person name="Twardziok S.O."/>
            <person name="Deal K.R."/>
            <person name="Huo N."/>
            <person name="Zhu T."/>
            <person name="Wang L."/>
            <person name="Wang Y."/>
            <person name="McGuire P.E."/>
            <person name="Liu S."/>
            <person name="Long H."/>
            <person name="Ramasamy R.K."/>
            <person name="Rodriguez J.C."/>
            <person name="Van S.L."/>
            <person name="Yuan L."/>
            <person name="Wang Z."/>
            <person name="Xia Z."/>
            <person name="Xiao L."/>
            <person name="Anderson O.D."/>
            <person name="Ouyang S."/>
            <person name="Liang Y."/>
            <person name="Zimin A.V."/>
            <person name="Pertea G."/>
            <person name="Qi P."/>
            <person name="Bennetzen J.L."/>
            <person name="Dai X."/>
            <person name="Dawson M.W."/>
            <person name="Muller H.G."/>
            <person name="Kugler K."/>
            <person name="Rivarola-Duarte L."/>
            <person name="Spannagl M."/>
            <person name="Mayer K.F.X."/>
            <person name="Lu F.H."/>
            <person name="Bevan M.W."/>
            <person name="Leroy P."/>
            <person name="Li P."/>
            <person name="You F.M."/>
            <person name="Sun Q."/>
            <person name="Liu Z."/>
            <person name="Lyons E."/>
            <person name="Wicker T."/>
            <person name="Salzberg S.L."/>
            <person name="Devos K.M."/>
            <person name="Dvorak J."/>
        </authorList>
    </citation>
    <scope>NUCLEOTIDE SEQUENCE [LARGE SCALE GENOMIC DNA]</scope>
    <source>
        <strain evidence="7">cv. AL8/78</strain>
    </source>
</reference>
<dbReference type="AlphaFoldDB" id="A0A453MZK2"/>
<dbReference type="PANTHER" id="PTHR43671:SF71">
    <property type="entry name" value="SERINE_THREONINE-PROTEIN KINASE NEK3"/>
    <property type="match status" value="1"/>
</dbReference>
<dbReference type="Gene3D" id="3.30.200.20">
    <property type="entry name" value="Phosphorylase Kinase, domain 1"/>
    <property type="match status" value="2"/>
</dbReference>
<reference evidence="7" key="5">
    <citation type="journal article" date="2021" name="G3 (Bethesda)">
        <title>Aegilops tauschii genome assembly Aet v5.0 features greater sequence contiguity and improved annotation.</title>
        <authorList>
            <person name="Wang L."/>
            <person name="Zhu T."/>
            <person name="Rodriguez J.C."/>
            <person name="Deal K.R."/>
            <person name="Dubcovsky J."/>
            <person name="McGuire P.E."/>
            <person name="Lux T."/>
            <person name="Spannagl M."/>
            <person name="Mayer K.F.X."/>
            <person name="Baldrich P."/>
            <person name="Meyers B.C."/>
            <person name="Huo N."/>
            <person name="Gu Y.Q."/>
            <person name="Zhou H."/>
            <person name="Devos K.M."/>
            <person name="Bennetzen J.L."/>
            <person name="Unver T."/>
            <person name="Budak H."/>
            <person name="Gulick P.J."/>
            <person name="Galiba G."/>
            <person name="Kalapos B."/>
            <person name="Nelson D.R."/>
            <person name="Li P."/>
            <person name="You F.M."/>
            <person name="Luo M.C."/>
            <person name="Dvorak J."/>
        </authorList>
    </citation>
    <scope>NUCLEOTIDE SEQUENCE [LARGE SCALE GENOMIC DNA]</scope>
    <source>
        <strain evidence="7">cv. AL8/78</strain>
    </source>
</reference>
<keyword evidence="5" id="KW-0067">ATP-binding</keyword>
<keyword evidence="1" id="KW-0723">Serine/threonine-protein kinase</keyword>
<evidence type="ECO:0000256" key="3">
    <source>
        <dbReference type="ARBA" id="ARBA00022741"/>
    </source>
</evidence>
<dbReference type="PROSITE" id="PS50011">
    <property type="entry name" value="PROTEIN_KINASE_DOM"/>
    <property type="match status" value="1"/>
</dbReference>
<dbReference type="PANTHER" id="PTHR43671">
    <property type="entry name" value="SERINE/THREONINE-PROTEIN KINASE NEK"/>
    <property type="match status" value="1"/>
</dbReference>
<reference evidence="8" key="1">
    <citation type="journal article" date="2014" name="Science">
        <title>Ancient hybridizations among the ancestral genomes of bread wheat.</title>
        <authorList>
            <consortium name="International Wheat Genome Sequencing Consortium,"/>
            <person name="Marcussen T."/>
            <person name="Sandve S.R."/>
            <person name="Heier L."/>
            <person name="Spannagl M."/>
            <person name="Pfeifer M."/>
            <person name="Jakobsen K.S."/>
            <person name="Wulff B.B."/>
            <person name="Steuernagel B."/>
            <person name="Mayer K.F."/>
            <person name="Olsen O.A."/>
        </authorList>
    </citation>
    <scope>NUCLEOTIDE SEQUENCE [LARGE SCALE GENOMIC DNA]</scope>
    <source>
        <strain evidence="8">cv. AL8/78</strain>
    </source>
</reference>
<feature type="domain" description="Protein kinase" evidence="6">
    <location>
        <begin position="4"/>
        <end position="126"/>
    </location>
</feature>
<dbReference type="Proteomes" id="UP000015105">
    <property type="component" value="Chromosome 6D"/>
</dbReference>
<reference evidence="7" key="4">
    <citation type="submission" date="2019-03" db="UniProtKB">
        <authorList>
            <consortium name="EnsemblPlants"/>
        </authorList>
    </citation>
    <scope>IDENTIFICATION</scope>
</reference>
<dbReference type="GO" id="GO:0005524">
    <property type="term" value="F:ATP binding"/>
    <property type="evidence" value="ECO:0007669"/>
    <property type="project" value="UniProtKB-KW"/>
</dbReference>
<dbReference type="Gene3D" id="1.10.510.10">
    <property type="entry name" value="Transferase(Phosphotransferase) domain 1"/>
    <property type="match status" value="1"/>
</dbReference>
<dbReference type="InterPro" id="IPR000719">
    <property type="entry name" value="Prot_kinase_dom"/>
</dbReference>
<protein>
    <recommendedName>
        <fullName evidence="6">Protein kinase domain-containing protein</fullName>
    </recommendedName>
</protein>
<proteinExistence type="predicted"/>
<sequence>MDQYEVLEQIGKGSFGSALLVRHKVEKKRLVQFYPRLFILLCSSESLGHLSSMACFRYVLKKIRLARQTVRCRRSAHQEMELIAKVRSPYIVEYKDSWVEKGCYVCIVIGYCEGGDMLEAIKKANG</sequence>
<accession>A0A453MZK2</accession>
<reference evidence="8" key="2">
    <citation type="journal article" date="2017" name="Nat. Plants">
        <title>The Aegilops tauschii genome reveals multiple impacts of transposons.</title>
        <authorList>
            <person name="Zhao G."/>
            <person name="Zou C."/>
            <person name="Li K."/>
            <person name="Wang K."/>
            <person name="Li T."/>
            <person name="Gao L."/>
            <person name="Zhang X."/>
            <person name="Wang H."/>
            <person name="Yang Z."/>
            <person name="Liu X."/>
            <person name="Jiang W."/>
            <person name="Mao L."/>
            <person name="Kong X."/>
            <person name="Jiao Y."/>
            <person name="Jia J."/>
        </authorList>
    </citation>
    <scope>NUCLEOTIDE SEQUENCE [LARGE SCALE GENOMIC DNA]</scope>
    <source>
        <strain evidence="8">cv. AL8/78</strain>
    </source>
</reference>
<dbReference type="EnsemblPlants" id="AET6Gv20160800.18">
    <property type="protein sequence ID" value="AET6Gv20160800.18"/>
    <property type="gene ID" value="AET6Gv20160800"/>
</dbReference>
<keyword evidence="8" id="KW-1185">Reference proteome</keyword>
<evidence type="ECO:0000256" key="1">
    <source>
        <dbReference type="ARBA" id="ARBA00022527"/>
    </source>
</evidence>